<proteinExistence type="predicted"/>
<keyword evidence="2" id="KW-1185">Reference proteome</keyword>
<dbReference type="Proteomes" id="UP000199167">
    <property type="component" value="Unassembled WGS sequence"/>
</dbReference>
<dbReference type="EMBL" id="FOIZ01000003">
    <property type="protein sequence ID" value="SEW47226.1"/>
    <property type="molecule type" value="Genomic_DNA"/>
</dbReference>
<dbReference type="AlphaFoldDB" id="A0A1I0RZX8"/>
<protein>
    <recommendedName>
        <fullName evidence="3">Nucleoside 2-deoxyribosyltransferase</fullName>
    </recommendedName>
</protein>
<dbReference type="RefSeq" id="WP_207510589.1">
    <property type="nucleotide sequence ID" value="NZ_FOIZ01000003.1"/>
</dbReference>
<evidence type="ECO:0008006" key="3">
    <source>
        <dbReference type="Google" id="ProtNLM"/>
    </source>
</evidence>
<evidence type="ECO:0000313" key="2">
    <source>
        <dbReference type="Proteomes" id="UP000199167"/>
    </source>
</evidence>
<dbReference type="SUPFAM" id="SSF52309">
    <property type="entry name" value="N-(deoxy)ribosyltransferase-like"/>
    <property type="match status" value="1"/>
</dbReference>
<reference evidence="1 2" key="1">
    <citation type="submission" date="2016-10" db="EMBL/GenBank/DDBJ databases">
        <authorList>
            <person name="de Groot N.N."/>
        </authorList>
    </citation>
    <scope>NUCLEOTIDE SEQUENCE [LARGE SCALE GENOMIC DNA]</scope>
    <source>
        <strain evidence="1 2">DSM 17925</strain>
    </source>
</reference>
<name>A0A1I0RZX8_9RHOB</name>
<organism evidence="1 2">
    <name type="scientific">Cognatiyoonia koreensis</name>
    <dbReference type="NCBI Taxonomy" id="364200"/>
    <lineage>
        <taxon>Bacteria</taxon>
        <taxon>Pseudomonadati</taxon>
        <taxon>Pseudomonadota</taxon>
        <taxon>Alphaproteobacteria</taxon>
        <taxon>Rhodobacterales</taxon>
        <taxon>Paracoccaceae</taxon>
        <taxon>Cognatiyoonia</taxon>
    </lineage>
</organism>
<sequence>MYHLVVLEGSFSQNQVSCEYGRFLEYTSEANIEKFKDLTDLELLEYPAIFMGEGYDDEPARIGKLIKISKVGREVKAYYVVDPDLPALTNRQIYDLSEELDIASFEFSRNHWALKDVDLFEVLLRAGVRQPFQPSVFRLSRNPVKSDLISVMMPFDASSDKVYANLKRAIEGEGLRCNRADDIWKNSHIMEDVIELICTARVVVCDLSGMNANVFYETGIAHSLGKEVILITQSMEHVPFDLRSLRCVTYLNNGEGREELAKKVVARVRDLIG</sequence>
<accession>A0A1I0RZX8</accession>
<gene>
    <name evidence="1" type="ORF">SAMN04488515_3558</name>
</gene>
<evidence type="ECO:0000313" key="1">
    <source>
        <dbReference type="EMBL" id="SEW47226.1"/>
    </source>
</evidence>
<dbReference type="Gene3D" id="3.40.50.450">
    <property type="match status" value="1"/>
</dbReference>
<dbReference type="STRING" id="364200.SAMN04488515_3558"/>